<evidence type="ECO:0000313" key="15">
    <source>
        <dbReference type="Proteomes" id="UP001338309"/>
    </source>
</evidence>
<evidence type="ECO:0000256" key="5">
    <source>
        <dbReference type="ARBA" id="ARBA00022729"/>
    </source>
</evidence>
<evidence type="ECO:0000256" key="10">
    <source>
        <dbReference type="PROSITE-ProRule" id="PRU01360"/>
    </source>
</evidence>
<protein>
    <submittedName>
        <fullName evidence="14">TonB-dependent receptor</fullName>
    </submittedName>
</protein>
<evidence type="ECO:0000259" key="13">
    <source>
        <dbReference type="Pfam" id="PF07715"/>
    </source>
</evidence>
<feature type="domain" description="TonB-dependent receptor-like beta-barrel" evidence="12">
    <location>
        <begin position="333"/>
        <end position="774"/>
    </location>
</feature>
<evidence type="ECO:0000256" key="3">
    <source>
        <dbReference type="ARBA" id="ARBA00022452"/>
    </source>
</evidence>
<evidence type="ECO:0000256" key="6">
    <source>
        <dbReference type="ARBA" id="ARBA00023077"/>
    </source>
</evidence>
<dbReference type="Gene3D" id="2.170.130.10">
    <property type="entry name" value="TonB-dependent receptor, plug domain"/>
    <property type="match status" value="1"/>
</dbReference>
<proteinExistence type="inferred from homology"/>
<evidence type="ECO:0000256" key="1">
    <source>
        <dbReference type="ARBA" id="ARBA00004571"/>
    </source>
</evidence>
<keyword evidence="5" id="KW-0732">Signal</keyword>
<dbReference type="InterPro" id="IPR039426">
    <property type="entry name" value="TonB-dep_rcpt-like"/>
</dbReference>
<keyword evidence="15" id="KW-1185">Reference proteome</keyword>
<keyword evidence="8 14" id="KW-0675">Receptor</keyword>
<evidence type="ECO:0000256" key="8">
    <source>
        <dbReference type="ARBA" id="ARBA00023170"/>
    </source>
</evidence>
<evidence type="ECO:0000256" key="11">
    <source>
        <dbReference type="RuleBase" id="RU003357"/>
    </source>
</evidence>
<dbReference type="PANTHER" id="PTHR30069">
    <property type="entry name" value="TONB-DEPENDENT OUTER MEMBRANE RECEPTOR"/>
    <property type="match status" value="1"/>
</dbReference>
<evidence type="ECO:0000313" key="14">
    <source>
        <dbReference type="EMBL" id="GMQ27737.1"/>
    </source>
</evidence>
<evidence type="ECO:0000256" key="4">
    <source>
        <dbReference type="ARBA" id="ARBA00022692"/>
    </source>
</evidence>
<dbReference type="Pfam" id="PF00593">
    <property type="entry name" value="TonB_dep_Rec_b-barrel"/>
    <property type="match status" value="1"/>
</dbReference>
<accession>A0ABQ6PIH4</accession>
<name>A0ABQ6PIH4_9BACT</name>
<keyword evidence="9 10" id="KW-0998">Cell outer membrane</keyword>
<dbReference type="Gene3D" id="2.40.170.20">
    <property type="entry name" value="TonB-dependent receptor, beta-barrel domain"/>
    <property type="match status" value="1"/>
</dbReference>
<gene>
    <name evidence="14" type="ORF">Aconfl_03790</name>
</gene>
<evidence type="ECO:0000256" key="2">
    <source>
        <dbReference type="ARBA" id="ARBA00022448"/>
    </source>
</evidence>
<comment type="caution">
    <text evidence="14">The sequence shown here is derived from an EMBL/GenBank/DDBJ whole genome shotgun (WGS) entry which is preliminary data.</text>
</comment>
<evidence type="ECO:0000259" key="12">
    <source>
        <dbReference type="Pfam" id="PF00593"/>
    </source>
</evidence>
<keyword evidence="3 10" id="KW-1134">Transmembrane beta strand</keyword>
<dbReference type="InterPro" id="IPR037066">
    <property type="entry name" value="Plug_dom_sf"/>
</dbReference>
<dbReference type="InterPro" id="IPR036942">
    <property type="entry name" value="Beta-barrel_TonB_sf"/>
</dbReference>
<dbReference type="PROSITE" id="PS52016">
    <property type="entry name" value="TONB_DEPENDENT_REC_3"/>
    <property type="match status" value="1"/>
</dbReference>
<dbReference type="SUPFAM" id="SSF56935">
    <property type="entry name" value="Porins"/>
    <property type="match status" value="1"/>
</dbReference>
<keyword evidence="7 10" id="KW-0472">Membrane</keyword>
<keyword evidence="4 10" id="KW-0812">Transmembrane</keyword>
<sequence length="801" mass="90060">MRTIFLVFGLVFGAGIQAVIAQVIRVTDAESQLPLKGVLIYSKEPQLSVVTESEGEADISLFKDHRSIVIQLLGFESKVLSWKSLSASNFEIQLTPSQITLDVTVIAASRWKQSSQEIPGKVRQLDSQDLTVRAPSTTADWLGSSGEVFVQKSQLGGGSPMIRGFSANRLLYAVDGVRMNTAIFRSGNLQNVISLDPFSLANTEILFGPGSVMYGSDAIGGVMNFETLQPQTQGLSGNIVSRFSSAYSEKTFHADLSYGGKKWKFVTSATHFDYGDLKMGNSGGPDSYLRLKYTDQIDGQDVEITNPDPLMQVGSGYQQLNLMQKVQWKPNDRSTWDYGFHYSEISDIPRYDRLLEERNGQLRFARWDYGPQVWMMNNLKWTYRSNHGWFDQVKVVVAQQYFEESRIDRRFGNVQEFERKEKVYAYSLNADFFKSLKNENYFTYGVEGVTNLVKSEGLEKNIESEAIQAASARYPNSDWTSWAAYGNFHGVLSSRWKIQTALRYNYISLNADFSNNTGFFPLPFERSSQKNHSVTGNIGLIFFPEPSFSISPLVSTGFRAPNVDDLGKIFDSEPGAVIVPNPELKPEYAYNFELNLNKHFQNKFKLDLTGFITYLDNAMVRRPFQLNGESEIIYDGELSEVLAIQNAAFTEIVGFQAGFEWALSKRLVLTSRYNWQKGTEELDDASQSPSRHAAPAFGLTRLAYSHKELRVEISSQYSAARSFEELPEEEKSKTFIYAQDGNGNPFSPAWTIFSLNASYQALSFLQINGGVENIGNLRYRPYSSGIVAPGRNFTLSLKASF</sequence>
<dbReference type="InterPro" id="IPR012910">
    <property type="entry name" value="Plug_dom"/>
</dbReference>
<dbReference type="InterPro" id="IPR010917">
    <property type="entry name" value="TonB_rcpt_CS"/>
</dbReference>
<evidence type="ECO:0000256" key="9">
    <source>
        <dbReference type="ARBA" id="ARBA00023237"/>
    </source>
</evidence>
<dbReference type="Pfam" id="PF07715">
    <property type="entry name" value="Plug"/>
    <property type="match status" value="1"/>
</dbReference>
<organism evidence="14 15">
    <name type="scientific">Algoriphagus confluentis</name>
    <dbReference type="NCBI Taxonomy" id="1697556"/>
    <lineage>
        <taxon>Bacteria</taxon>
        <taxon>Pseudomonadati</taxon>
        <taxon>Bacteroidota</taxon>
        <taxon>Cytophagia</taxon>
        <taxon>Cytophagales</taxon>
        <taxon>Cyclobacteriaceae</taxon>
        <taxon>Algoriphagus</taxon>
    </lineage>
</organism>
<evidence type="ECO:0000256" key="7">
    <source>
        <dbReference type="ARBA" id="ARBA00023136"/>
    </source>
</evidence>
<keyword evidence="6 11" id="KW-0798">TonB box</keyword>
<dbReference type="Proteomes" id="UP001338309">
    <property type="component" value="Unassembled WGS sequence"/>
</dbReference>
<dbReference type="EMBL" id="BTPD01000001">
    <property type="protein sequence ID" value="GMQ27737.1"/>
    <property type="molecule type" value="Genomic_DNA"/>
</dbReference>
<dbReference type="RefSeq" id="WP_338222539.1">
    <property type="nucleotide sequence ID" value="NZ_BTPD01000001.1"/>
</dbReference>
<keyword evidence="2 10" id="KW-0813">Transport</keyword>
<comment type="similarity">
    <text evidence="10 11">Belongs to the TonB-dependent receptor family.</text>
</comment>
<feature type="domain" description="TonB-dependent receptor plug" evidence="13">
    <location>
        <begin position="116"/>
        <end position="222"/>
    </location>
</feature>
<dbReference type="PANTHER" id="PTHR30069:SF29">
    <property type="entry name" value="HEMOGLOBIN AND HEMOGLOBIN-HAPTOGLOBIN-BINDING PROTEIN 1-RELATED"/>
    <property type="match status" value="1"/>
</dbReference>
<reference evidence="14 15" key="1">
    <citation type="submission" date="2023-08" db="EMBL/GenBank/DDBJ databases">
        <title>Draft genome sequence of Algoriphagus confluentis.</title>
        <authorList>
            <person name="Takatani N."/>
            <person name="Hosokawa M."/>
            <person name="Sawabe T."/>
        </authorList>
    </citation>
    <scope>NUCLEOTIDE SEQUENCE [LARGE SCALE GENOMIC DNA]</scope>
    <source>
        <strain evidence="14 15">NBRC 111222</strain>
    </source>
</reference>
<comment type="subcellular location">
    <subcellularLocation>
        <location evidence="1 10">Cell outer membrane</location>
        <topology evidence="1 10">Multi-pass membrane protein</topology>
    </subcellularLocation>
</comment>
<dbReference type="PROSITE" id="PS01156">
    <property type="entry name" value="TONB_DEPENDENT_REC_2"/>
    <property type="match status" value="1"/>
</dbReference>
<dbReference type="InterPro" id="IPR000531">
    <property type="entry name" value="Beta-barrel_TonB"/>
</dbReference>